<proteinExistence type="predicted"/>
<sequence>MERLGLKESKHTSLPPPPPPPPPPPHYYILPQPRQIPSALLTAPTQPFSGLCHLIHAEDDSRSAIWGHAVNNLRYQSSIKHPSGTLRRAAQ</sequence>
<feature type="non-terminal residue" evidence="2">
    <location>
        <position position="1"/>
    </location>
</feature>
<feature type="compositionally biased region" description="Pro residues" evidence="1">
    <location>
        <begin position="14"/>
        <end position="26"/>
    </location>
</feature>
<dbReference type="Proteomes" id="UP001178508">
    <property type="component" value="Chromosome 20"/>
</dbReference>
<feature type="region of interest" description="Disordered" evidence="1">
    <location>
        <begin position="1"/>
        <end position="31"/>
    </location>
</feature>
<accession>A0AAV1H8B1</accession>
<reference evidence="2" key="1">
    <citation type="submission" date="2023-08" db="EMBL/GenBank/DDBJ databases">
        <authorList>
            <person name="Alioto T."/>
            <person name="Alioto T."/>
            <person name="Gomez Garrido J."/>
        </authorList>
    </citation>
    <scope>NUCLEOTIDE SEQUENCE</scope>
</reference>
<evidence type="ECO:0000313" key="2">
    <source>
        <dbReference type="EMBL" id="CAJ1081671.1"/>
    </source>
</evidence>
<evidence type="ECO:0000256" key="1">
    <source>
        <dbReference type="SAM" id="MobiDB-lite"/>
    </source>
</evidence>
<dbReference type="EMBL" id="OY660883">
    <property type="protein sequence ID" value="CAJ1081671.1"/>
    <property type="molecule type" value="Genomic_DNA"/>
</dbReference>
<organism evidence="2 3">
    <name type="scientific">Xyrichtys novacula</name>
    <name type="common">Pearly razorfish</name>
    <name type="synonym">Hemipteronotus novacula</name>
    <dbReference type="NCBI Taxonomy" id="13765"/>
    <lineage>
        <taxon>Eukaryota</taxon>
        <taxon>Metazoa</taxon>
        <taxon>Chordata</taxon>
        <taxon>Craniata</taxon>
        <taxon>Vertebrata</taxon>
        <taxon>Euteleostomi</taxon>
        <taxon>Actinopterygii</taxon>
        <taxon>Neopterygii</taxon>
        <taxon>Teleostei</taxon>
        <taxon>Neoteleostei</taxon>
        <taxon>Acanthomorphata</taxon>
        <taxon>Eupercaria</taxon>
        <taxon>Labriformes</taxon>
        <taxon>Labridae</taxon>
        <taxon>Xyrichtys</taxon>
    </lineage>
</organism>
<gene>
    <name evidence="2" type="ORF">XNOV1_A039789</name>
</gene>
<keyword evidence="3" id="KW-1185">Reference proteome</keyword>
<evidence type="ECO:0000313" key="3">
    <source>
        <dbReference type="Proteomes" id="UP001178508"/>
    </source>
</evidence>
<feature type="compositionally biased region" description="Basic and acidic residues" evidence="1">
    <location>
        <begin position="1"/>
        <end position="11"/>
    </location>
</feature>
<dbReference type="AlphaFoldDB" id="A0AAV1H8B1"/>
<protein>
    <submittedName>
        <fullName evidence="2">Uncharacterized protein</fullName>
    </submittedName>
</protein>
<name>A0AAV1H8B1_XYRNO</name>